<gene>
    <name evidence="16" type="ORF">P5673_013426</name>
</gene>
<dbReference type="PROSITE" id="PS50017">
    <property type="entry name" value="DEATH_DOMAIN"/>
    <property type="match status" value="1"/>
</dbReference>
<dbReference type="Gene3D" id="2.60.220.30">
    <property type="match status" value="1"/>
</dbReference>
<evidence type="ECO:0000256" key="1">
    <source>
        <dbReference type="ARBA" id="ARBA00004167"/>
    </source>
</evidence>
<feature type="disulfide bond" evidence="11">
    <location>
        <begin position="89"/>
        <end position="107"/>
    </location>
</feature>
<evidence type="ECO:0000313" key="16">
    <source>
        <dbReference type="EMBL" id="KAK2563088.1"/>
    </source>
</evidence>
<dbReference type="Proteomes" id="UP001249851">
    <property type="component" value="Unassembled WGS sequence"/>
</dbReference>
<accession>A0AAD9V6H5</accession>
<dbReference type="GO" id="GO:0048406">
    <property type="term" value="F:nerve growth factor binding"/>
    <property type="evidence" value="ECO:0007669"/>
    <property type="project" value="TreeGrafter"/>
</dbReference>
<keyword evidence="4" id="KW-0053">Apoptosis</keyword>
<dbReference type="Gene3D" id="2.10.50.10">
    <property type="entry name" value="Tumor Necrosis Factor Receptor, subunit A, domain 2"/>
    <property type="match status" value="3"/>
</dbReference>
<dbReference type="InterPro" id="IPR011029">
    <property type="entry name" value="DEATH-like_dom_sf"/>
</dbReference>
<feature type="repeat" description="TNFR-Cys" evidence="11">
    <location>
        <begin position="67"/>
        <end position="107"/>
    </location>
</feature>
<keyword evidence="7 12" id="KW-1133">Transmembrane helix</keyword>
<feature type="chain" id="PRO_5042223692" evidence="13">
    <location>
        <begin position="18"/>
        <end position="785"/>
    </location>
</feature>
<dbReference type="Pfam" id="PF00020">
    <property type="entry name" value="TNFR_c6"/>
    <property type="match status" value="2"/>
</dbReference>
<proteinExistence type="inferred from homology"/>
<sequence length="785" mass="88076">MAVLRLLFCGFLVAVEPRICLYNQFIIESESGNVTCMDCLPCPRGSGLSPQCGTRLSYQNRKVVCEACVLGETYSAHEDESPCEPCGTCAEHQTVVKNCTLFSDSQCNDTCSKGFYFESLTGDCQPCSWCCSDRSSQVRSGCKDMPFYKQCDVNTAKRCKPKCQIDQYVFHGSKGDWYCENCYVCPPGTSPFPECGSAVENTEQVICKSCIEGWTFSDNYGTSQCKPCTRCSVGQKEVLPCNLTNDRVCSDCDKGFYRDVNVTRECKPCSACCNDDKDVHIGKCAEQKMPKNLQCSQANRVGSVCQSESNKEPKFKSQVPVFIATSVTAGFVLIVLLVSMYYCRLKFRRHKTITSHQSLALLLACEEESSDARFEDPTVSGLQETLCFEKSGVNLQFSDPESFVNDGQGIRSKICWDKALTVSLPSHEIQLSPVVQFYPHGSKLSKPVHATIPHSALMDSSHRWSIGLKSFTLKSGPKIGWKEEIVDKIHDNEVSFYMDCLLSYVVVGTPVYKSSKGTKKRFQCAVFGDKEGKVGQDYTVYLYLIDDCEASLEKLMQDERSKSMTLLGSPQSIYVEAVFETDVKIAIKQLCGGWKIAPTNPQVITHKSIKESYRTFPCAEILFQHDDARNRDFRCNIELTADDTTIQIYAVTSIKEDPFLRYMESHTGQQHKMVTGRGKCDPTISNSEKSLLHLCELPEDVMHTVIEKLNQSLQHSSNWQQLAERLDITKEHVERFPGRNPGEQLLQYLQTKRPHTTVREFAQVLQDTGHSDAVESLRSFASSMT</sequence>
<feature type="transmembrane region" description="Helical" evidence="12">
    <location>
        <begin position="319"/>
        <end position="343"/>
    </location>
</feature>
<evidence type="ECO:0000256" key="10">
    <source>
        <dbReference type="ARBA" id="ARBA00023180"/>
    </source>
</evidence>
<evidence type="ECO:0000256" key="8">
    <source>
        <dbReference type="ARBA" id="ARBA00023136"/>
    </source>
</evidence>
<evidence type="ECO:0000256" key="3">
    <source>
        <dbReference type="ARBA" id="ARBA00022692"/>
    </source>
</evidence>
<dbReference type="SUPFAM" id="SSF47986">
    <property type="entry name" value="DEATH domain"/>
    <property type="match status" value="1"/>
</dbReference>
<evidence type="ECO:0000259" key="15">
    <source>
        <dbReference type="PROSITE" id="PS50050"/>
    </source>
</evidence>
<dbReference type="InterPro" id="IPR001368">
    <property type="entry name" value="TNFR/NGFR_Cys_rich_reg"/>
</dbReference>
<reference evidence="16" key="2">
    <citation type="journal article" date="2023" name="Science">
        <title>Genomic signatures of disease resistance in endangered staghorn corals.</title>
        <authorList>
            <person name="Vollmer S.V."/>
            <person name="Selwyn J.D."/>
            <person name="Despard B.A."/>
            <person name="Roesel C.L."/>
        </authorList>
    </citation>
    <scope>NUCLEOTIDE SEQUENCE</scope>
    <source>
        <strain evidence="16">K2</strain>
    </source>
</reference>
<evidence type="ECO:0000256" key="5">
    <source>
        <dbReference type="ARBA" id="ARBA00022729"/>
    </source>
</evidence>
<evidence type="ECO:0000256" key="12">
    <source>
        <dbReference type="SAM" id="Phobius"/>
    </source>
</evidence>
<evidence type="ECO:0000259" key="14">
    <source>
        <dbReference type="PROSITE" id="PS50017"/>
    </source>
</evidence>
<dbReference type="InterPro" id="IPR000906">
    <property type="entry name" value="ZU5_dom"/>
</dbReference>
<keyword evidence="3 12" id="KW-0812">Transmembrane</keyword>
<dbReference type="PANTHER" id="PTHR46605:SF2">
    <property type="entry name" value="TNFR-CYS DOMAIN-CONTAINING PROTEIN"/>
    <property type="match status" value="1"/>
</dbReference>
<feature type="domain" description="Death" evidence="14">
    <location>
        <begin position="718"/>
        <end position="781"/>
    </location>
</feature>
<dbReference type="GO" id="GO:0005886">
    <property type="term" value="C:plasma membrane"/>
    <property type="evidence" value="ECO:0007669"/>
    <property type="project" value="TreeGrafter"/>
</dbReference>
<dbReference type="Pfam" id="PF17217">
    <property type="entry name" value="UPA"/>
    <property type="match status" value="1"/>
</dbReference>
<name>A0AAD9V6H5_ACRCE</name>
<reference evidence="16" key="1">
    <citation type="journal article" date="2023" name="G3 (Bethesda)">
        <title>Whole genome assembly and annotation of the endangered Caribbean coral Acropora cervicornis.</title>
        <authorList>
            <person name="Selwyn J.D."/>
            <person name="Vollmer S.V."/>
        </authorList>
    </citation>
    <scope>NUCLEOTIDE SEQUENCE</scope>
    <source>
        <strain evidence="16">K2</strain>
    </source>
</reference>
<dbReference type="SMART" id="SM00208">
    <property type="entry name" value="TNFR"/>
    <property type="match status" value="2"/>
</dbReference>
<evidence type="ECO:0000256" key="2">
    <source>
        <dbReference type="ARBA" id="ARBA00009844"/>
    </source>
</evidence>
<dbReference type="InterPro" id="IPR052302">
    <property type="entry name" value="Neurotrophin_rcpt-DD"/>
</dbReference>
<evidence type="ECO:0000256" key="4">
    <source>
        <dbReference type="ARBA" id="ARBA00022703"/>
    </source>
</evidence>
<dbReference type="GO" id="GO:0005035">
    <property type="term" value="F:death receptor activity"/>
    <property type="evidence" value="ECO:0007669"/>
    <property type="project" value="TreeGrafter"/>
</dbReference>
<protein>
    <submittedName>
        <fullName evidence="16">Netrin receptor UNC5C</fullName>
    </submittedName>
</protein>
<keyword evidence="17" id="KW-1185">Reference proteome</keyword>
<dbReference type="InterPro" id="IPR000488">
    <property type="entry name" value="Death_dom"/>
</dbReference>
<evidence type="ECO:0000256" key="11">
    <source>
        <dbReference type="PROSITE-ProRule" id="PRU00206"/>
    </source>
</evidence>
<dbReference type="Pfam" id="PF00531">
    <property type="entry name" value="Death"/>
    <property type="match status" value="1"/>
</dbReference>
<dbReference type="Gene3D" id="1.10.533.10">
    <property type="entry name" value="Death Domain, Fas"/>
    <property type="match status" value="1"/>
</dbReference>
<keyword evidence="5 13" id="KW-0732">Signal</keyword>
<evidence type="ECO:0000313" key="17">
    <source>
        <dbReference type="Proteomes" id="UP001249851"/>
    </source>
</evidence>
<feature type="disulfide bond" evidence="11">
    <location>
        <begin position="86"/>
        <end position="99"/>
    </location>
</feature>
<dbReference type="PROSITE" id="PS50050">
    <property type="entry name" value="TNFR_NGFR_2"/>
    <property type="match status" value="2"/>
</dbReference>
<comment type="subcellular location">
    <subcellularLocation>
        <location evidence="1">Membrane</location>
        <topology evidence="1">Single-pass membrane protein</topology>
    </subcellularLocation>
</comment>
<feature type="disulfide bond" evidence="11">
    <location>
        <begin position="210"/>
        <end position="225"/>
    </location>
</feature>
<comment type="caution">
    <text evidence="16">The sequence shown here is derived from an EMBL/GenBank/DDBJ whole genome shotgun (WGS) entry which is preliminary data.</text>
</comment>
<evidence type="ECO:0000256" key="9">
    <source>
        <dbReference type="ARBA" id="ARBA00023157"/>
    </source>
</evidence>
<keyword evidence="10" id="KW-0325">Glycoprotein</keyword>
<dbReference type="Pfam" id="PF00791">
    <property type="entry name" value="ZU5"/>
    <property type="match status" value="1"/>
</dbReference>
<feature type="signal peptide" evidence="13">
    <location>
        <begin position="1"/>
        <end position="17"/>
    </location>
</feature>
<dbReference type="EMBL" id="JARQWQ010000026">
    <property type="protein sequence ID" value="KAK2563088.1"/>
    <property type="molecule type" value="Genomic_DNA"/>
</dbReference>
<dbReference type="PANTHER" id="PTHR46605">
    <property type="entry name" value="TUMOR NECROSIS FACTOR RECEPTOR"/>
    <property type="match status" value="1"/>
</dbReference>
<dbReference type="PROSITE" id="PS00652">
    <property type="entry name" value="TNFR_NGFR_1"/>
    <property type="match status" value="2"/>
</dbReference>
<dbReference type="GO" id="GO:0007266">
    <property type="term" value="P:Rho protein signal transduction"/>
    <property type="evidence" value="ECO:0007669"/>
    <property type="project" value="TreeGrafter"/>
</dbReference>
<dbReference type="CDD" id="cd01670">
    <property type="entry name" value="Death"/>
    <property type="match status" value="1"/>
</dbReference>
<feature type="repeat" description="TNFR-Cys" evidence="11">
    <location>
        <begin position="209"/>
        <end position="249"/>
    </location>
</feature>
<feature type="domain" description="TNFR-Cys" evidence="15">
    <location>
        <begin position="209"/>
        <end position="249"/>
    </location>
</feature>
<keyword evidence="16" id="KW-0675">Receptor</keyword>
<feature type="disulfide bond" evidence="11">
    <location>
        <begin position="228"/>
        <end position="241"/>
    </location>
</feature>
<comment type="similarity">
    <text evidence="2">Belongs to the unc-5 family.</text>
</comment>
<evidence type="ECO:0000256" key="7">
    <source>
        <dbReference type="ARBA" id="ARBA00022989"/>
    </source>
</evidence>
<dbReference type="AlphaFoldDB" id="A0AAD9V6H5"/>
<feature type="disulfide bond" evidence="11">
    <location>
        <begin position="231"/>
        <end position="249"/>
    </location>
</feature>
<dbReference type="InterPro" id="IPR033772">
    <property type="entry name" value="UPA"/>
</dbReference>
<keyword evidence="8 12" id="KW-0472">Membrane</keyword>
<evidence type="ECO:0000256" key="6">
    <source>
        <dbReference type="ARBA" id="ARBA00022737"/>
    </source>
</evidence>
<dbReference type="GO" id="GO:0006915">
    <property type="term" value="P:apoptotic process"/>
    <property type="evidence" value="ECO:0007669"/>
    <property type="project" value="UniProtKB-KW"/>
</dbReference>
<evidence type="ECO:0000256" key="13">
    <source>
        <dbReference type="SAM" id="SignalP"/>
    </source>
</evidence>
<feature type="domain" description="TNFR-Cys" evidence="15">
    <location>
        <begin position="67"/>
        <end position="107"/>
    </location>
</feature>
<keyword evidence="9 11" id="KW-1015">Disulfide bond</keyword>
<keyword evidence="6" id="KW-0677">Repeat</keyword>
<feature type="disulfide bond" evidence="11">
    <location>
        <begin position="68"/>
        <end position="83"/>
    </location>
</feature>
<organism evidence="16 17">
    <name type="scientific">Acropora cervicornis</name>
    <name type="common">Staghorn coral</name>
    <dbReference type="NCBI Taxonomy" id="6130"/>
    <lineage>
        <taxon>Eukaryota</taxon>
        <taxon>Metazoa</taxon>
        <taxon>Cnidaria</taxon>
        <taxon>Anthozoa</taxon>
        <taxon>Hexacorallia</taxon>
        <taxon>Scleractinia</taxon>
        <taxon>Astrocoeniina</taxon>
        <taxon>Acroporidae</taxon>
        <taxon>Acropora</taxon>
    </lineage>
</organism>
<dbReference type="GO" id="GO:0009986">
    <property type="term" value="C:cell surface"/>
    <property type="evidence" value="ECO:0007669"/>
    <property type="project" value="TreeGrafter"/>
</dbReference>
<dbReference type="GO" id="GO:0015026">
    <property type="term" value="F:coreceptor activity"/>
    <property type="evidence" value="ECO:0007669"/>
    <property type="project" value="TreeGrafter"/>
</dbReference>